<dbReference type="InterPro" id="IPR018499">
    <property type="entry name" value="Tetraspanin/Peripherin"/>
</dbReference>
<dbReference type="PRINTS" id="PR00259">
    <property type="entry name" value="TMFOUR"/>
</dbReference>
<keyword evidence="8" id="KW-1185">Reference proteome</keyword>
<keyword evidence="3 6" id="KW-0812">Transmembrane</keyword>
<dbReference type="PANTHER" id="PTHR19282:SF552">
    <property type="entry name" value="TETRASPANIN"/>
    <property type="match status" value="1"/>
</dbReference>
<evidence type="ECO:0000256" key="5">
    <source>
        <dbReference type="ARBA" id="ARBA00023136"/>
    </source>
</evidence>
<dbReference type="PROSITE" id="PS00421">
    <property type="entry name" value="TM4_1"/>
    <property type="match status" value="1"/>
</dbReference>
<dbReference type="EMBL" id="KQ414642">
    <property type="protein sequence ID" value="KOC66773.1"/>
    <property type="molecule type" value="Genomic_DNA"/>
</dbReference>
<dbReference type="Pfam" id="PF00335">
    <property type="entry name" value="Tetraspanin"/>
    <property type="match status" value="2"/>
</dbReference>
<keyword evidence="5 6" id="KW-0472">Membrane</keyword>
<evidence type="ECO:0000313" key="8">
    <source>
        <dbReference type="Proteomes" id="UP000053825"/>
    </source>
</evidence>
<gene>
    <name evidence="7" type="ORF">WH47_00466</name>
</gene>
<name>A0A0L7R7G1_9HYME</name>
<dbReference type="InterPro" id="IPR000301">
    <property type="entry name" value="Tetraspanin_animals"/>
</dbReference>
<dbReference type="SUPFAM" id="SSF48652">
    <property type="entry name" value="Tetraspanin"/>
    <property type="match status" value="1"/>
</dbReference>
<reference evidence="7 8" key="1">
    <citation type="submission" date="2015-07" db="EMBL/GenBank/DDBJ databases">
        <title>The genome of Habropoda laboriosa.</title>
        <authorList>
            <person name="Pan H."/>
            <person name="Kapheim K."/>
        </authorList>
    </citation>
    <scope>NUCLEOTIDE SEQUENCE [LARGE SCALE GENOMIC DNA]</scope>
    <source>
        <strain evidence="7">0110345459</strain>
    </source>
</reference>
<dbReference type="Gene3D" id="1.10.1450.10">
    <property type="entry name" value="Tetraspanin"/>
    <property type="match status" value="1"/>
</dbReference>
<feature type="transmembrane region" description="Helical" evidence="6">
    <location>
        <begin position="181"/>
        <end position="206"/>
    </location>
</feature>
<evidence type="ECO:0000256" key="2">
    <source>
        <dbReference type="ARBA" id="ARBA00006840"/>
    </source>
</evidence>
<dbReference type="PIRSF" id="PIRSF002419">
    <property type="entry name" value="Tetraspanin"/>
    <property type="match status" value="1"/>
</dbReference>
<dbReference type="GO" id="GO:0005886">
    <property type="term" value="C:plasma membrane"/>
    <property type="evidence" value="ECO:0007669"/>
    <property type="project" value="TreeGrafter"/>
</dbReference>
<proteinExistence type="inferred from homology"/>
<dbReference type="Proteomes" id="UP000053825">
    <property type="component" value="Unassembled WGS sequence"/>
</dbReference>
<evidence type="ECO:0000256" key="6">
    <source>
        <dbReference type="RuleBase" id="RU361218"/>
    </source>
</evidence>
<evidence type="ECO:0000256" key="3">
    <source>
        <dbReference type="ARBA" id="ARBA00022692"/>
    </source>
</evidence>
<comment type="similarity">
    <text evidence="2 6">Belongs to the tetraspanin (TM4SF) family.</text>
</comment>
<feature type="non-terminal residue" evidence="7">
    <location>
        <position position="1"/>
    </location>
</feature>
<dbReference type="CDD" id="cd03156">
    <property type="entry name" value="uroplakin_I_like_LEL"/>
    <property type="match status" value="1"/>
</dbReference>
<dbReference type="OrthoDB" id="6134317at2759"/>
<dbReference type="AlphaFoldDB" id="A0A0L7R7G1"/>
<comment type="caution">
    <text evidence="6">Lacks conserved residue(s) required for the propagation of feature annotation.</text>
</comment>
<dbReference type="InterPro" id="IPR018503">
    <property type="entry name" value="Tetraspanin_CS"/>
</dbReference>
<evidence type="ECO:0000256" key="4">
    <source>
        <dbReference type="ARBA" id="ARBA00022989"/>
    </source>
</evidence>
<evidence type="ECO:0000256" key="1">
    <source>
        <dbReference type="ARBA" id="ARBA00004141"/>
    </source>
</evidence>
<evidence type="ECO:0000313" key="7">
    <source>
        <dbReference type="EMBL" id="KOC66773.1"/>
    </source>
</evidence>
<feature type="transmembrane region" description="Helical" evidence="6">
    <location>
        <begin position="40"/>
        <end position="64"/>
    </location>
</feature>
<organism evidence="7 8">
    <name type="scientific">Habropoda laboriosa</name>
    <dbReference type="NCBI Taxonomy" id="597456"/>
    <lineage>
        <taxon>Eukaryota</taxon>
        <taxon>Metazoa</taxon>
        <taxon>Ecdysozoa</taxon>
        <taxon>Arthropoda</taxon>
        <taxon>Hexapoda</taxon>
        <taxon>Insecta</taxon>
        <taxon>Pterygota</taxon>
        <taxon>Neoptera</taxon>
        <taxon>Endopterygota</taxon>
        <taxon>Hymenoptera</taxon>
        <taxon>Apocrita</taxon>
        <taxon>Aculeata</taxon>
        <taxon>Apoidea</taxon>
        <taxon>Anthophila</taxon>
        <taxon>Apidae</taxon>
        <taxon>Habropoda</taxon>
    </lineage>
</organism>
<accession>A0A0L7R7G1</accession>
<sequence length="224" mass="24502">IAGGAALAVGVWLFADSSSFADLIGKLDQSDILNKTDTDVIRIISYILILAGALIFLVSFLGYCGAMFESRCLLCVVKKTTQNFLKTTIKYYASNIDKAETITVTWDGIMTQLHCCGVENYLDFRESTNWTTTDKIVPEACCIKENNVLKDSSCPIAPTSSNSYYKEGCYDAIMRAIEENAAIVIGVAAGLAFIEILVIILALHLACCYWRPQHGRLALLTDAS</sequence>
<dbReference type="STRING" id="597456.A0A0L7R7G1"/>
<dbReference type="PANTHER" id="PTHR19282">
    <property type="entry name" value="TETRASPANIN"/>
    <property type="match status" value="1"/>
</dbReference>
<keyword evidence="4 6" id="KW-1133">Transmembrane helix</keyword>
<comment type="subcellular location">
    <subcellularLocation>
        <location evidence="1 6">Membrane</location>
        <topology evidence="1 6">Multi-pass membrane protein</topology>
    </subcellularLocation>
</comment>
<protein>
    <recommendedName>
        <fullName evidence="6">Tetraspanin</fullName>
    </recommendedName>
</protein>
<dbReference type="InterPro" id="IPR008952">
    <property type="entry name" value="Tetraspanin_EC2_sf"/>
</dbReference>